<feature type="compositionally biased region" description="Basic residues" evidence="1">
    <location>
        <begin position="158"/>
        <end position="169"/>
    </location>
</feature>
<dbReference type="VEuPathDB" id="VectorBase:RSAN_037164"/>
<gene>
    <name evidence="3" type="ORF">HPB52_012580</name>
</gene>
<evidence type="ECO:0000256" key="1">
    <source>
        <dbReference type="SAM" id="MobiDB-lite"/>
    </source>
</evidence>
<feature type="region of interest" description="Disordered" evidence="1">
    <location>
        <begin position="158"/>
        <end position="233"/>
    </location>
</feature>
<dbReference type="VEuPathDB" id="VectorBase:RSAN_049721"/>
<dbReference type="InterPro" id="IPR052356">
    <property type="entry name" value="Thiol_S-MT"/>
</dbReference>
<dbReference type="Proteomes" id="UP000821837">
    <property type="component" value="Chromosome 6"/>
</dbReference>
<proteinExistence type="predicted"/>
<accession>A0A9D4PPQ0</accession>
<organism evidence="3 4">
    <name type="scientific">Rhipicephalus sanguineus</name>
    <name type="common">Brown dog tick</name>
    <name type="synonym">Ixodes sanguineus</name>
    <dbReference type="NCBI Taxonomy" id="34632"/>
    <lineage>
        <taxon>Eukaryota</taxon>
        <taxon>Metazoa</taxon>
        <taxon>Ecdysozoa</taxon>
        <taxon>Arthropoda</taxon>
        <taxon>Chelicerata</taxon>
        <taxon>Arachnida</taxon>
        <taxon>Acari</taxon>
        <taxon>Parasitiformes</taxon>
        <taxon>Ixodida</taxon>
        <taxon>Ixodoidea</taxon>
        <taxon>Ixodidae</taxon>
        <taxon>Rhipicephalinae</taxon>
        <taxon>Rhipicephalus</taxon>
        <taxon>Rhipicephalus</taxon>
    </lineage>
</organism>
<feature type="compositionally biased region" description="Basic residues" evidence="1">
    <location>
        <begin position="191"/>
        <end position="203"/>
    </location>
</feature>
<dbReference type="SUPFAM" id="SSF53335">
    <property type="entry name" value="S-adenosyl-L-methionine-dependent methyltransferases"/>
    <property type="match status" value="1"/>
</dbReference>
<evidence type="ECO:0000259" key="2">
    <source>
        <dbReference type="Pfam" id="PF08241"/>
    </source>
</evidence>
<evidence type="ECO:0000313" key="3">
    <source>
        <dbReference type="EMBL" id="KAH7947517.1"/>
    </source>
</evidence>
<dbReference type="InterPro" id="IPR013216">
    <property type="entry name" value="Methyltransf_11"/>
</dbReference>
<name>A0A9D4PPQ0_RHISA</name>
<comment type="caution">
    <text evidence="3">The sequence shown here is derived from an EMBL/GenBank/DDBJ whole genome shotgun (WGS) entry which is preliminary data.</text>
</comment>
<dbReference type="PANTHER" id="PTHR45036:SF1">
    <property type="entry name" value="METHYLTRANSFERASE LIKE 7A"/>
    <property type="match status" value="1"/>
</dbReference>
<evidence type="ECO:0000313" key="4">
    <source>
        <dbReference type="Proteomes" id="UP000821837"/>
    </source>
</evidence>
<dbReference type="InterPro" id="IPR029063">
    <property type="entry name" value="SAM-dependent_MTases_sf"/>
</dbReference>
<dbReference type="Gene3D" id="3.40.50.150">
    <property type="entry name" value="Vaccinia Virus protein VP39"/>
    <property type="match status" value="1"/>
</dbReference>
<reference evidence="3" key="1">
    <citation type="journal article" date="2020" name="Cell">
        <title>Large-Scale Comparative Analyses of Tick Genomes Elucidate Their Genetic Diversity and Vector Capacities.</title>
        <authorList>
            <consortium name="Tick Genome and Microbiome Consortium (TIGMIC)"/>
            <person name="Jia N."/>
            <person name="Wang J."/>
            <person name="Shi W."/>
            <person name="Du L."/>
            <person name="Sun Y."/>
            <person name="Zhan W."/>
            <person name="Jiang J.F."/>
            <person name="Wang Q."/>
            <person name="Zhang B."/>
            <person name="Ji P."/>
            <person name="Bell-Sakyi L."/>
            <person name="Cui X.M."/>
            <person name="Yuan T.T."/>
            <person name="Jiang B.G."/>
            <person name="Yang W.F."/>
            <person name="Lam T.T."/>
            <person name="Chang Q.C."/>
            <person name="Ding S.J."/>
            <person name="Wang X.J."/>
            <person name="Zhu J.G."/>
            <person name="Ruan X.D."/>
            <person name="Zhao L."/>
            <person name="Wei J.T."/>
            <person name="Ye R.Z."/>
            <person name="Que T.C."/>
            <person name="Du C.H."/>
            <person name="Zhou Y.H."/>
            <person name="Cheng J.X."/>
            <person name="Dai P.F."/>
            <person name="Guo W.B."/>
            <person name="Han X.H."/>
            <person name="Huang E.J."/>
            <person name="Li L.F."/>
            <person name="Wei W."/>
            <person name="Gao Y.C."/>
            <person name="Liu J.Z."/>
            <person name="Shao H.Z."/>
            <person name="Wang X."/>
            <person name="Wang C.C."/>
            <person name="Yang T.C."/>
            <person name="Huo Q.B."/>
            <person name="Li W."/>
            <person name="Chen H.Y."/>
            <person name="Chen S.E."/>
            <person name="Zhou L.G."/>
            <person name="Ni X.B."/>
            <person name="Tian J.H."/>
            <person name="Sheng Y."/>
            <person name="Liu T."/>
            <person name="Pan Y.S."/>
            <person name="Xia L.Y."/>
            <person name="Li J."/>
            <person name="Zhao F."/>
            <person name="Cao W.C."/>
        </authorList>
    </citation>
    <scope>NUCLEOTIDE SEQUENCE</scope>
    <source>
        <strain evidence="3">Rsan-2018</strain>
    </source>
</reference>
<dbReference type="GO" id="GO:0008757">
    <property type="term" value="F:S-adenosylmethionine-dependent methyltransferase activity"/>
    <property type="evidence" value="ECO:0007669"/>
    <property type="project" value="InterPro"/>
</dbReference>
<sequence length="319" mass="35599">MDVKKTDLIVKRSLAKAASLKAEHVFDDTQCTNPFQNIFVVATPFEANARACARVQEVSMGKTVIGLVAYVAASDDTCKRVIRGINVDLSDAELTEMIVNRRNPDALGGEDHKKCRGCGVQSPSPDHQCDPTCAICGGAHRTADRKCRKHFQVPYIVRQRRRRRRRRARHGSDTAGGEEAMTEEESFSSTHRSRSASRGCSRSRGRDKGSSRSLSRGRSGSKDRVQKQMSWNNARMNIPSGKEVEMERWVVGYGEDMHDVPDGHFDAVVVTHLLCSVHCPEKVLQECRRVLVKVNVHNYASLKCWQFTFRTLKGAAVVG</sequence>
<keyword evidence="4" id="KW-1185">Reference proteome</keyword>
<protein>
    <recommendedName>
        <fullName evidence="2">Methyltransferase type 11 domain-containing protein</fullName>
    </recommendedName>
</protein>
<dbReference type="EMBL" id="JABSTV010001252">
    <property type="protein sequence ID" value="KAH7947517.1"/>
    <property type="molecule type" value="Genomic_DNA"/>
</dbReference>
<dbReference type="PANTHER" id="PTHR45036">
    <property type="entry name" value="METHYLTRANSFERASE LIKE 7B"/>
    <property type="match status" value="1"/>
</dbReference>
<feature type="domain" description="Methyltransferase type 11" evidence="2">
    <location>
        <begin position="241"/>
        <end position="291"/>
    </location>
</feature>
<dbReference type="AlphaFoldDB" id="A0A9D4PPQ0"/>
<dbReference type="Pfam" id="PF08241">
    <property type="entry name" value="Methyltransf_11"/>
    <property type="match status" value="1"/>
</dbReference>
<reference evidence="3" key="2">
    <citation type="submission" date="2021-09" db="EMBL/GenBank/DDBJ databases">
        <authorList>
            <person name="Jia N."/>
            <person name="Wang J."/>
            <person name="Shi W."/>
            <person name="Du L."/>
            <person name="Sun Y."/>
            <person name="Zhan W."/>
            <person name="Jiang J."/>
            <person name="Wang Q."/>
            <person name="Zhang B."/>
            <person name="Ji P."/>
            <person name="Sakyi L.B."/>
            <person name="Cui X."/>
            <person name="Yuan T."/>
            <person name="Jiang B."/>
            <person name="Yang W."/>
            <person name="Lam T.T.-Y."/>
            <person name="Chang Q."/>
            <person name="Ding S."/>
            <person name="Wang X."/>
            <person name="Zhu J."/>
            <person name="Ruan X."/>
            <person name="Zhao L."/>
            <person name="Wei J."/>
            <person name="Que T."/>
            <person name="Du C."/>
            <person name="Cheng J."/>
            <person name="Dai P."/>
            <person name="Han X."/>
            <person name="Huang E."/>
            <person name="Gao Y."/>
            <person name="Liu J."/>
            <person name="Shao H."/>
            <person name="Ye R."/>
            <person name="Li L."/>
            <person name="Wei W."/>
            <person name="Wang X."/>
            <person name="Wang C."/>
            <person name="Huo Q."/>
            <person name="Li W."/>
            <person name="Guo W."/>
            <person name="Chen H."/>
            <person name="Chen S."/>
            <person name="Zhou L."/>
            <person name="Zhou L."/>
            <person name="Ni X."/>
            <person name="Tian J."/>
            <person name="Zhou Y."/>
            <person name="Sheng Y."/>
            <person name="Liu T."/>
            <person name="Pan Y."/>
            <person name="Xia L."/>
            <person name="Li J."/>
            <person name="Zhao F."/>
            <person name="Cao W."/>
        </authorList>
    </citation>
    <scope>NUCLEOTIDE SEQUENCE</scope>
    <source>
        <strain evidence="3">Rsan-2018</strain>
        <tissue evidence="3">Larvae</tissue>
    </source>
</reference>